<feature type="domain" description="Solute-binding protein family 5" evidence="2">
    <location>
        <begin position="98"/>
        <end position="447"/>
    </location>
</feature>
<evidence type="ECO:0000256" key="1">
    <source>
        <dbReference type="SAM" id="SignalP"/>
    </source>
</evidence>
<dbReference type="Proteomes" id="UP000824005">
    <property type="component" value="Unassembled WGS sequence"/>
</dbReference>
<dbReference type="Gene3D" id="3.10.105.10">
    <property type="entry name" value="Dipeptide-binding Protein, Domain 3"/>
    <property type="match status" value="1"/>
</dbReference>
<dbReference type="Gene3D" id="3.90.76.10">
    <property type="entry name" value="Dipeptide-binding Protein, Domain 1"/>
    <property type="match status" value="1"/>
</dbReference>
<reference evidence="3" key="2">
    <citation type="submission" date="2021-04" db="EMBL/GenBank/DDBJ databases">
        <authorList>
            <person name="Gilroy R."/>
        </authorList>
    </citation>
    <scope>NUCLEOTIDE SEQUENCE</scope>
    <source>
        <strain evidence="3">ChiGjej1B1-98</strain>
    </source>
</reference>
<dbReference type="InterPro" id="IPR000914">
    <property type="entry name" value="SBP_5_dom"/>
</dbReference>
<reference evidence="3" key="1">
    <citation type="journal article" date="2021" name="PeerJ">
        <title>Extensive microbial diversity within the chicken gut microbiome revealed by metagenomics and culture.</title>
        <authorList>
            <person name="Gilroy R."/>
            <person name="Ravi A."/>
            <person name="Getino M."/>
            <person name="Pursley I."/>
            <person name="Horton D.L."/>
            <person name="Alikhan N.F."/>
            <person name="Baker D."/>
            <person name="Gharbi K."/>
            <person name="Hall N."/>
            <person name="Watson M."/>
            <person name="Adriaenssens E.M."/>
            <person name="Foster-Nyarko E."/>
            <person name="Jarju S."/>
            <person name="Secka A."/>
            <person name="Antonio M."/>
            <person name="Oren A."/>
            <person name="Chaudhuri R.R."/>
            <person name="La Ragione R."/>
            <person name="Hildebrand F."/>
            <person name="Pallen M.J."/>
        </authorList>
    </citation>
    <scope>NUCLEOTIDE SEQUENCE</scope>
    <source>
        <strain evidence="3">ChiGjej1B1-98</strain>
    </source>
</reference>
<dbReference type="GO" id="GO:0043190">
    <property type="term" value="C:ATP-binding cassette (ABC) transporter complex"/>
    <property type="evidence" value="ECO:0007669"/>
    <property type="project" value="InterPro"/>
</dbReference>
<evidence type="ECO:0000259" key="2">
    <source>
        <dbReference type="Pfam" id="PF00496"/>
    </source>
</evidence>
<dbReference type="EMBL" id="DXDC01000205">
    <property type="protein sequence ID" value="HIY66014.1"/>
    <property type="molecule type" value="Genomic_DNA"/>
</dbReference>
<dbReference type="AlphaFoldDB" id="A0A9D1YUE8"/>
<evidence type="ECO:0000313" key="4">
    <source>
        <dbReference type="Proteomes" id="UP000824005"/>
    </source>
</evidence>
<name>A0A9D1YUE8_9MICO</name>
<feature type="signal peptide" evidence="1">
    <location>
        <begin position="1"/>
        <end position="23"/>
    </location>
</feature>
<gene>
    <name evidence="3" type="ORF">H9830_07035</name>
</gene>
<evidence type="ECO:0000313" key="3">
    <source>
        <dbReference type="EMBL" id="HIY66014.1"/>
    </source>
</evidence>
<organism evidence="3 4">
    <name type="scientific">Candidatus Agrococcus pullicola</name>
    <dbReference type="NCBI Taxonomy" id="2838429"/>
    <lineage>
        <taxon>Bacteria</taxon>
        <taxon>Bacillati</taxon>
        <taxon>Actinomycetota</taxon>
        <taxon>Actinomycetes</taxon>
        <taxon>Micrococcales</taxon>
        <taxon>Microbacteriaceae</taxon>
        <taxon>Agrococcus</taxon>
    </lineage>
</organism>
<dbReference type="GO" id="GO:0015833">
    <property type="term" value="P:peptide transport"/>
    <property type="evidence" value="ECO:0007669"/>
    <property type="project" value="TreeGrafter"/>
</dbReference>
<dbReference type="CDD" id="cd00995">
    <property type="entry name" value="PBP2_NikA_DppA_OppA_like"/>
    <property type="match status" value="1"/>
</dbReference>
<proteinExistence type="predicted"/>
<keyword evidence="1" id="KW-0732">Signal</keyword>
<dbReference type="InterPro" id="IPR030678">
    <property type="entry name" value="Peptide/Ni-bd"/>
</dbReference>
<dbReference type="Gene3D" id="3.40.190.10">
    <property type="entry name" value="Periplasmic binding protein-like II"/>
    <property type="match status" value="1"/>
</dbReference>
<dbReference type="InterPro" id="IPR039424">
    <property type="entry name" value="SBP_5"/>
</dbReference>
<accession>A0A9D1YUE8</accession>
<protein>
    <submittedName>
        <fullName evidence="3">ABC transporter substrate-binding protein</fullName>
    </submittedName>
</protein>
<dbReference type="PROSITE" id="PS51257">
    <property type="entry name" value="PROKAR_LIPOPROTEIN"/>
    <property type="match status" value="1"/>
</dbReference>
<dbReference type="Pfam" id="PF00496">
    <property type="entry name" value="SBP_bac_5"/>
    <property type="match status" value="1"/>
</dbReference>
<dbReference type="GO" id="GO:0042597">
    <property type="term" value="C:periplasmic space"/>
    <property type="evidence" value="ECO:0007669"/>
    <property type="project" value="UniProtKB-ARBA"/>
</dbReference>
<sequence>MRSKTKALTGVAVVAALVLTACSGPNDDSDEAGLDLPDGYAAYDDPAVESAGGTLSMQLDYDTAETGGLDPATAEIARSWTIMGLVYESLVSIGPNFEIEPELATSWEQPDETTYVFDLQPDATFSNGRAVSADDVVGSFERLLDMGALWAGQLGPIESIEDTSDGDAQQVTISLERPYTPLLAALANTPAAILPMEELDAGDFDPAEEMLGSGAFAVSDHRQDEYWVFEANPEWWNADSLGVEELRIEISGDDQTRLAGLRDGSSQFANFSNPDALSLLESAQGVTAASQTQSDFFYLMFNALGDSDMAEQETRQLVNAAIDREQLVDVALAGAAVPTGVTPANLPDACSAETLQSANTEVEAGALEGLSLSLLVYNSDPSLVAIGQVVQQQLEAAGATVELESLDYGSYADRVYTAQPGQFDLALGWFAGYADPSMVTSWWDPDTAIFNAGFMESHDDLTAAIEEAKGLESGDERAEALQTVCELVDDYSEMVPLATRPQVVGYRSDSLGITLLTDEGYGDFLRGIVDFRTLES</sequence>
<dbReference type="SUPFAM" id="SSF53850">
    <property type="entry name" value="Periplasmic binding protein-like II"/>
    <property type="match status" value="1"/>
</dbReference>
<comment type="caution">
    <text evidence="3">The sequence shown here is derived from an EMBL/GenBank/DDBJ whole genome shotgun (WGS) entry which is preliminary data.</text>
</comment>
<dbReference type="GO" id="GO:1904680">
    <property type="term" value="F:peptide transmembrane transporter activity"/>
    <property type="evidence" value="ECO:0007669"/>
    <property type="project" value="TreeGrafter"/>
</dbReference>
<dbReference type="PANTHER" id="PTHR30290">
    <property type="entry name" value="PERIPLASMIC BINDING COMPONENT OF ABC TRANSPORTER"/>
    <property type="match status" value="1"/>
</dbReference>
<dbReference type="PIRSF" id="PIRSF002741">
    <property type="entry name" value="MppA"/>
    <property type="match status" value="1"/>
</dbReference>
<feature type="chain" id="PRO_5039328331" evidence="1">
    <location>
        <begin position="24"/>
        <end position="536"/>
    </location>
</feature>